<evidence type="ECO:0000313" key="1">
    <source>
        <dbReference type="EMBL" id="GMN30468.1"/>
    </source>
</evidence>
<organism evidence="1 2">
    <name type="scientific">Ficus carica</name>
    <name type="common">Common fig</name>
    <dbReference type="NCBI Taxonomy" id="3494"/>
    <lineage>
        <taxon>Eukaryota</taxon>
        <taxon>Viridiplantae</taxon>
        <taxon>Streptophyta</taxon>
        <taxon>Embryophyta</taxon>
        <taxon>Tracheophyta</taxon>
        <taxon>Spermatophyta</taxon>
        <taxon>Magnoliopsida</taxon>
        <taxon>eudicotyledons</taxon>
        <taxon>Gunneridae</taxon>
        <taxon>Pentapetalae</taxon>
        <taxon>rosids</taxon>
        <taxon>fabids</taxon>
        <taxon>Rosales</taxon>
        <taxon>Moraceae</taxon>
        <taxon>Ficeae</taxon>
        <taxon>Ficus</taxon>
    </lineage>
</organism>
<name>A0AA87Z6I4_FICCA</name>
<accession>A0AA87Z6I4</accession>
<sequence length="262" mass="28624">MRLSDVVGLTQSLNTWSPTKKKHLGSDLDTNRVFANGIPILKSVVVLVSKQRGRALTRKNCSYLNKWTDPLFIGVFRGLRCSGDLIGLNSECSLRGTQRHASVGRDDEYCVSLARQREPATGQEVLSNCWENAVHANNIGPDLAPSRVGIEDGGNSIRFPGNRMSLVSQALIGSQPLEHSQADRAGVLMNASRPIWLIACYLEVLVGSCRGSSRQPKLAVVWSGHGHASQKIPDTCQLLLRVALRLVRSQTDTSEIEPTFPA</sequence>
<proteinExistence type="predicted"/>
<reference evidence="1" key="1">
    <citation type="submission" date="2023-07" db="EMBL/GenBank/DDBJ databases">
        <title>draft genome sequence of fig (Ficus carica).</title>
        <authorList>
            <person name="Takahashi T."/>
            <person name="Nishimura K."/>
        </authorList>
    </citation>
    <scope>NUCLEOTIDE SEQUENCE</scope>
</reference>
<gene>
    <name evidence="1" type="ORF">TIFTF001_002807</name>
</gene>
<protein>
    <submittedName>
        <fullName evidence="1">Uncharacterized protein</fullName>
    </submittedName>
</protein>
<evidence type="ECO:0000313" key="2">
    <source>
        <dbReference type="Proteomes" id="UP001187192"/>
    </source>
</evidence>
<dbReference type="Proteomes" id="UP001187192">
    <property type="component" value="Unassembled WGS sequence"/>
</dbReference>
<dbReference type="AlphaFoldDB" id="A0AA87Z6I4"/>
<keyword evidence="2" id="KW-1185">Reference proteome</keyword>
<comment type="caution">
    <text evidence="1">The sequence shown here is derived from an EMBL/GenBank/DDBJ whole genome shotgun (WGS) entry which is preliminary data.</text>
</comment>
<dbReference type="EMBL" id="BTGU01000003">
    <property type="protein sequence ID" value="GMN30468.1"/>
    <property type="molecule type" value="Genomic_DNA"/>
</dbReference>